<accession>A0A0Z8UVL8</accession>
<dbReference type="AlphaFoldDB" id="A0A0Z8UVL8"/>
<name>A0A0Z8UVL8_STRSU</name>
<reference evidence="2 3" key="1">
    <citation type="submission" date="2016-02" db="EMBL/GenBank/DDBJ databases">
        <authorList>
            <consortium name="Pathogen Informatics"/>
        </authorList>
    </citation>
    <scope>NUCLEOTIDE SEQUENCE [LARGE SCALE GENOMIC DNA]</scope>
    <source>
        <strain evidence="2 3">SS993</strain>
    </source>
</reference>
<keyword evidence="1" id="KW-0472">Membrane</keyword>
<evidence type="ECO:0000313" key="2">
    <source>
        <dbReference type="EMBL" id="CYX44692.1"/>
    </source>
</evidence>
<evidence type="ECO:0000313" key="3">
    <source>
        <dbReference type="Proteomes" id="UP000074903"/>
    </source>
</evidence>
<feature type="transmembrane region" description="Helical" evidence="1">
    <location>
        <begin position="6"/>
        <end position="27"/>
    </location>
</feature>
<gene>
    <name evidence="2" type="ORF">ERS132531_00591</name>
</gene>
<evidence type="ECO:0000256" key="1">
    <source>
        <dbReference type="SAM" id="Phobius"/>
    </source>
</evidence>
<proteinExistence type="predicted"/>
<keyword evidence="1" id="KW-1133">Transmembrane helix</keyword>
<keyword evidence="1" id="KW-0812">Transmembrane</keyword>
<organism evidence="2 3">
    <name type="scientific">Streptococcus suis</name>
    <dbReference type="NCBI Taxonomy" id="1307"/>
    <lineage>
        <taxon>Bacteria</taxon>
        <taxon>Bacillati</taxon>
        <taxon>Bacillota</taxon>
        <taxon>Bacilli</taxon>
        <taxon>Lactobacillales</taxon>
        <taxon>Streptococcaceae</taxon>
        <taxon>Streptococcus</taxon>
    </lineage>
</organism>
<sequence length="127" mass="14329">MYGILVNLTTFINFLTKIIIFLTKILVKKKKKCYNDIKIRGKNEFIRQEKESWGITVKKINSNKKGILITGTTVARAVEIGFILLLAYILLSDLLGWSDMDTALMTTLIASIACIEASLQMEKKGNK</sequence>
<dbReference type="RefSeq" id="WP_237656725.1">
    <property type="nucleotide sequence ID" value="NZ_CEHB01000269.1"/>
</dbReference>
<protein>
    <submittedName>
        <fullName evidence="2">Uncharacterized protein</fullName>
    </submittedName>
</protein>
<feature type="transmembrane region" description="Helical" evidence="1">
    <location>
        <begin position="102"/>
        <end position="119"/>
    </location>
</feature>
<feature type="transmembrane region" description="Helical" evidence="1">
    <location>
        <begin position="67"/>
        <end position="90"/>
    </location>
</feature>
<dbReference type="EMBL" id="FILX01000005">
    <property type="protein sequence ID" value="CYX44692.1"/>
    <property type="molecule type" value="Genomic_DNA"/>
</dbReference>
<dbReference type="Proteomes" id="UP000074903">
    <property type="component" value="Unassembled WGS sequence"/>
</dbReference>